<evidence type="ECO:0000256" key="3">
    <source>
        <dbReference type="ARBA" id="ARBA00022692"/>
    </source>
</evidence>
<proteinExistence type="inferred from homology"/>
<evidence type="ECO:0000256" key="9">
    <source>
        <dbReference type="SAM" id="Phobius"/>
    </source>
</evidence>
<dbReference type="Pfam" id="PF05283">
    <property type="entry name" value="MGC-24"/>
    <property type="match status" value="1"/>
</dbReference>
<evidence type="ECO:0000256" key="8">
    <source>
        <dbReference type="SAM" id="MobiDB-lite"/>
    </source>
</evidence>
<evidence type="ECO:0000256" key="5">
    <source>
        <dbReference type="ARBA" id="ARBA00022989"/>
    </source>
</evidence>
<evidence type="ECO:0000256" key="7">
    <source>
        <dbReference type="ARBA" id="ARBA00023180"/>
    </source>
</evidence>
<keyword evidence="7" id="KW-0325">Glycoprotein</keyword>
<evidence type="ECO:0000256" key="4">
    <source>
        <dbReference type="ARBA" id="ARBA00022729"/>
    </source>
</evidence>
<sequence length="196" mass="20576">MRFSAVATSAPLLVAALQVLFLLEAVHSVQQNRTQTSQTREEMPRVTANDTVIQLNPPSTTTKPVTSPPSTNTSASSNKTTEAPQVTTRLPTPAANSTVTPVATTRSSPQSTTAHSTSKSSAATASNSTMTTTAALATATANINALMNKGSKFDIGSFVGGIVLTLGVLSILYIGCKTYYSRGIRYRTIDEHDAII</sequence>
<dbReference type="Ensembl" id="ENSVURT00010019558.1">
    <property type="protein sequence ID" value="ENSVURP00010017217.1"/>
    <property type="gene ID" value="ENSVURG00010013150.1"/>
</dbReference>
<evidence type="ECO:0000256" key="2">
    <source>
        <dbReference type="ARBA" id="ARBA00005341"/>
    </source>
</evidence>
<evidence type="ECO:0000256" key="10">
    <source>
        <dbReference type="SAM" id="SignalP"/>
    </source>
</evidence>
<comment type="subcellular location">
    <subcellularLocation>
        <location evidence="1">Membrane</location>
        <topology evidence="1">Single-pass type I membrane protein</topology>
    </subcellularLocation>
</comment>
<accession>A0A4X2L846</accession>
<feature type="chain" id="PRO_5021421951" description="Transmembrane protein 123" evidence="10">
    <location>
        <begin position="32"/>
        <end position="196"/>
    </location>
</feature>
<comment type="similarity">
    <text evidence="2">Belongs to the CD164 family.</text>
</comment>
<dbReference type="GO" id="GO:0016020">
    <property type="term" value="C:membrane"/>
    <property type="evidence" value="ECO:0007669"/>
    <property type="project" value="UniProtKB-SubCell"/>
</dbReference>
<dbReference type="STRING" id="29139.ENSVURP00010017217"/>
<keyword evidence="3 9" id="KW-0812">Transmembrane</keyword>
<evidence type="ECO:0000256" key="1">
    <source>
        <dbReference type="ARBA" id="ARBA00004479"/>
    </source>
</evidence>
<keyword evidence="6 9" id="KW-0472">Membrane</keyword>
<reference evidence="11" key="3">
    <citation type="submission" date="2025-09" db="UniProtKB">
        <authorList>
            <consortium name="Ensembl"/>
        </authorList>
    </citation>
    <scope>IDENTIFICATION</scope>
</reference>
<keyword evidence="12" id="KW-1185">Reference proteome</keyword>
<dbReference type="OMA" id="IILYIGC"/>
<reference evidence="11" key="2">
    <citation type="submission" date="2025-08" db="UniProtKB">
        <authorList>
            <consortium name="Ensembl"/>
        </authorList>
    </citation>
    <scope>IDENTIFICATION</scope>
</reference>
<evidence type="ECO:0000313" key="11">
    <source>
        <dbReference type="Ensembl" id="ENSVURP00010017217.1"/>
    </source>
</evidence>
<feature type="transmembrane region" description="Helical" evidence="9">
    <location>
        <begin position="155"/>
        <end position="176"/>
    </location>
</feature>
<evidence type="ECO:0008006" key="13">
    <source>
        <dbReference type="Google" id="ProtNLM"/>
    </source>
</evidence>
<protein>
    <recommendedName>
        <fullName evidence="13">Transmembrane protein 123</fullName>
    </recommendedName>
</protein>
<keyword evidence="4 10" id="KW-0732">Signal</keyword>
<feature type="signal peptide" evidence="10">
    <location>
        <begin position="1"/>
        <end position="31"/>
    </location>
</feature>
<organism evidence="11 12">
    <name type="scientific">Vombatus ursinus</name>
    <name type="common">Common wombat</name>
    <dbReference type="NCBI Taxonomy" id="29139"/>
    <lineage>
        <taxon>Eukaryota</taxon>
        <taxon>Metazoa</taxon>
        <taxon>Chordata</taxon>
        <taxon>Craniata</taxon>
        <taxon>Vertebrata</taxon>
        <taxon>Euteleostomi</taxon>
        <taxon>Mammalia</taxon>
        <taxon>Metatheria</taxon>
        <taxon>Diprotodontia</taxon>
        <taxon>Vombatidae</taxon>
        <taxon>Vombatus</taxon>
    </lineage>
</organism>
<feature type="compositionally biased region" description="Low complexity" evidence="8">
    <location>
        <begin position="111"/>
        <end position="128"/>
    </location>
</feature>
<name>A0A4X2L846_VOMUR</name>
<dbReference type="PANTHER" id="PTHR11337">
    <property type="entry name" value="MUCIN/PORIMIN"/>
    <property type="match status" value="1"/>
</dbReference>
<dbReference type="InterPro" id="IPR007947">
    <property type="entry name" value="CD164_MGC24"/>
</dbReference>
<dbReference type="PANTHER" id="PTHR11337:SF14">
    <property type="entry name" value="PORIMIN"/>
    <property type="match status" value="1"/>
</dbReference>
<evidence type="ECO:0000256" key="6">
    <source>
        <dbReference type="ARBA" id="ARBA00023136"/>
    </source>
</evidence>
<reference evidence="12" key="1">
    <citation type="submission" date="2018-12" db="EMBL/GenBank/DDBJ databases">
        <authorList>
            <person name="Yazar S."/>
        </authorList>
    </citation>
    <scope>NUCLEOTIDE SEQUENCE [LARGE SCALE GENOMIC DNA]</scope>
</reference>
<gene>
    <name evidence="11" type="primary">TMEM123</name>
</gene>
<dbReference type="GeneTree" id="ENSGT00530000063929"/>
<dbReference type="Proteomes" id="UP000314987">
    <property type="component" value="Unassembled WGS sequence"/>
</dbReference>
<dbReference type="GO" id="GO:0031410">
    <property type="term" value="C:cytoplasmic vesicle"/>
    <property type="evidence" value="ECO:0007669"/>
    <property type="project" value="TreeGrafter"/>
</dbReference>
<feature type="region of interest" description="Disordered" evidence="8">
    <location>
        <begin position="31"/>
        <end position="128"/>
    </location>
</feature>
<feature type="compositionally biased region" description="Polar residues" evidence="8">
    <location>
        <begin position="82"/>
        <end position="110"/>
    </location>
</feature>
<evidence type="ECO:0000313" key="12">
    <source>
        <dbReference type="Proteomes" id="UP000314987"/>
    </source>
</evidence>
<dbReference type="AlphaFoldDB" id="A0A4X2L846"/>
<keyword evidence="5 9" id="KW-1133">Transmembrane helix</keyword>
<feature type="compositionally biased region" description="Low complexity" evidence="8">
    <location>
        <begin position="56"/>
        <end position="81"/>
    </location>
</feature>